<comment type="caution">
    <text evidence="1">The sequence shown here is derived from an EMBL/GenBank/DDBJ whole genome shotgun (WGS) entry which is preliminary data.</text>
</comment>
<dbReference type="PANTHER" id="PTHR34861">
    <property type="match status" value="1"/>
</dbReference>
<sequence length="282" mass="29087">MTNGRTTTSTHPTTAALLAAVAGGVRTVELGHPLVTGMSTSPNHPGFRMTLIRRHGDVVRPDGGSASNEIIVTGGHVGTHIDALSHVSQDGRLHGDVDAEAAQRGGQHTEHGAERIPAMITRGVLLDVAATHGVEVLDGGHPVTAADLTAAAQRAGAEPGRGDVVLVRTGWARYFADPTVYVGHDSGVPGVTEDGARWLADRGVVAAGADTTAFEHIAPGAGHRVLPVHRVLLVENGIHIIEHLNLEDAAEQGLTEFLFVLAPLRIVGGTGSPVRPVAVVGA</sequence>
<dbReference type="InterPro" id="IPR037175">
    <property type="entry name" value="KFase_sf"/>
</dbReference>
<protein>
    <submittedName>
        <fullName evidence="1">Cyclase family protein</fullName>
    </submittedName>
</protein>
<gene>
    <name evidence="1" type="ORF">HF577_18405</name>
</gene>
<name>A0ABX1RF70_9PSEU</name>
<reference evidence="1 2" key="1">
    <citation type="submission" date="2020-04" db="EMBL/GenBank/DDBJ databases">
        <authorList>
            <person name="Klaysubun C."/>
            <person name="Duangmal K."/>
            <person name="Lipun K."/>
        </authorList>
    </citation>
    <scope>NUCLEOTIDE SEQUENCE [LARGE SCALE GENOMIC DNA]</scope>
    <source>
        <strain evidence="1 2">JCM 11839</strain>
    </source>
</reference>
<accession>A0ABX1RF70</accession>
<proteinExistence type="predicted"/>
<dbReference type="EMBL" id="JAAXKY010000058">
    <property type="protein sequence ID" value="NMH79052.1"/>
    <property type="molecule type" value="Genomic_DNA"/>
</dbReference>
<keyword evidence="2" id="KW-1185">Reference proteome</keyword>
<evidence type="ECO:0000313" key="2">
    <source>
        <dbReference type="Proteomes" id="UP001296706"/>
    </source>
</evidence>
<dbReference type="Proteomes" id="UP001296706">
    <property type="component" value="Unassembled WGS sequence"/>
</dbReference>
<dbReference type="PANTHER" id="PTHR34861:SF10">
    <property type="entry name" value="CYCLASE"/>
    <property type="match status" value="1"/>
</dbReference>
<organism evidence="1 2">
    <name type="scientific">Pseudonocardia xinjiangensis</name>
    <dbReference type="NCBI Taxonomy" id="75289"/>
    <lineage>
        <taxon>Bacteria</taxon>
        <taxon>Bacillati</taxon>
        <taxon>Actinomycetota</taxon>
        <taxon>Actinomycetes</taxon>
        <taxon>Pseudonocardiales</taxon>
        <taxon>Pseudonocardiaceae</taxon>
        <taxon>Pseudonocardia</taxon>
    </lineage>
</organism>
<dbReference type="Gene3D" id="3.50.30.50">
    <property type="entry name" value="Putative cyclase"/>
    <property type="match status" value="1"/>
</dbReference>
<dbReference type="Pfam" id="PF04199">
    <property type="entry name" value="Cyclase"/>
    <property type="match status" value="1"/>
</dbReference>
<dbReference type="RefSeq" id="WP_169397119.1">
    <property type="nucleotide sequence ID" value="NZ_BAAAJH010000002.1"/>
</dbReference>
<dbReference type="InterPro" id="IPR007325">
    <property type="entry name" value="KFase/CYL"/>
</dbReference>
<evidence type="ECO:0000313" key="1">
    <source>
        <dbReference type="EMBL" id="NMH79052.1"/>
    </source>
</evidence>
<dbReference type="SUPFAM" id="SSF102198">
    <property type="entry name" value="Putative cyclase"/>
    <property type="match status" value="1"/>
</dbReference>